<evidence type="ECO:0000256" key="4">
    <source>
        <dbReference type="ARBA" id="ARBA00022898"/>
    </source>
</evidence>
<keyword evidence="3 6" id="KW-0808">Transferase</keyword>
<dbReference type="InterPro" id="IPR049704">
    <property type="entry name" value="Aminotrans_3_PPA_site"/>
</dbReference>
<dbReference type="EMBL" id="FNSD01000001">
    <property type="protein sequence ID" value="SEB38103.1"/>
    <property type="molecule type" value="Genomic_DNA"/>
</dbReference>
<reference evidence="6 7" key="1">
    <citation type="submission" date="2016-10" db="EMBL/GenBank/DDBJ databases">
        <authorList>
            <person name="de Groot N.N."/>
        </authorList>
    </citation>
    <scope>NUCLEOTIDE SEQUENCE [LARGE SCALE GENOMIC DNA]</scope>
    <source>
        <strain evidence="6 7">AB35.6</strain>
    </source>
</reference>
<name>A0A1H4IVP9_9BACT</name>
<dbReference type="InterPro" id="IPR005814">
    <property type="entry name" value="Aminotrans_3"/>
</dbReference>
<dbReference type="Gene3D" id="3.90.1150.10">
    <property type="entry name" value="Aspartate Aminotransferase, domain 1"/>
    <property type="match status" value="1"/>
</dbReference>
<sequence length="416" mass="45021">MRRFGQSAAAQAILRRDSEYLLPVYARFPVVMERGEGVYLFDGSGNRYLDMMAGLGVNALGHAHPRMVQATADQAAKLVHLSPQYCTPYAGELAERLCSLSGMAGAFYSTGGSEAVEGALKLARAFGKENFHPGKMRVVSLLGSYHGRTYGSLSVTGQAKYRDDFEPGLPGVDFAPREDIEALRAMVSDDTCAILLETVLGEGGVYELSRDFLQEARRLADKHHALLILDEIQCGLGRTGKWFAYEHSGVKPDVLILGKPLGGGLPLSALLVNADLFHVLGLGKHGSTLGGSPLACRLGLEFLDVVEDERLLDRVTDTGLYLKQRLQALAASSDIAVEARGVGLLQALELTLPGRPMAEEALRQGLMLNFVQGSVMRFLPAFLLERSHVNAAMGILEPLMERAAETIQREVLVAAR</sequence>
<evidence type="ECO:0000256" key="5">
    <source>
        <dbReference type="RuleBase" id="RU003560"/>
    </source>
</evidence>
<dbReference type="GO" id="GO:0008483">
    <property type="term" value="F:transaminase activity"/>
    <property type="evidence" value="ECO:0007669"/>
    <property type="project" value="UniProtKB-KW"/>
</dbReference>
<dbReference type="InterPro" id="IPR015422">
    <property type="entry name" value="PyrdxlP-dep_Trfase_small"/>
</dbReference>
<dbReference type="PIRSF" id="PIRSF000521">
    <property type="entry name" value="Transaminase_4ab_Lys_Orn"/>
    <property type="match status" value="1"/>
</dbReference>
<evidence type="ECO:0000313" key="6">
    <source>
        <dbReference type="EMBL" id="SEB38103.1"/>
    </source>
</evidence>
<dbReference type="OrthoDB" id="9807885at2"/>
<keyword evidence="4 5" id="KW-0663">Pyridoxal phosphate</keyword>
<evidence type="ECO:0000256" key="3">
    <source>
        <dbReference type="ARBA" id="ARBA00022679"/>
    </source>
</evidence>
<dbReference type="InterPro" id="IPR015424">
    <property type="entry name" value="PyrdxlP-dep_Trfase"/>
</dbReference>
<dbReference type="GO" id="GO:0030170">
    <property type="term" value="F:pyridoxal phosphate binding"/>
    <property type="evidence" value="ECO:0007669"/>
    <property type="project" value="InterPro"/>
</dbReference>
<gene>
    <name evidence="6" type="ORF">SAMN05443244_0127</name>
</gene>
<evidence type="ECO:0000256" key="1">
    <source>
        <dbReference type="ARBA" id="ARBA00001933"/>
    </source>
</evidence>
<dbReference type="GO" id="GO:0042802">
    <property type="term" value="F:identical protein binding"/>
    <property type="evidence" value="ECO:0007669"/>
    <property type="project" value="TreeGrafter"/>
</dbReference>
<dbReference type="NCBIfam" id="NF002325">
    <property type="entry name" value="PRK01278.1"/>
    <property type="match status" value="1"/>
</dbReference>
<dbReference type="PROSITE" id="PS00600">
    <property type="entry name" value="AA_TRANSFER_CLASS_3"/>
    <property type="match status" value="1"/>
</dbReference>
<dbReference type="CDD" id="cd00610">
    <property type="entry name" value="OAT_like"/>
    <property type="match status" value="1"/>
</dbReference>
<accession>A0A1H4IVP9</accession>
<dbReference type="FunFam" id="3.40.640.10:FF:000004">
    <property type="entry name" value="Acetylornithine aminotransferase"/>
    <property type="match status" value="1"/>
</dbReference>
<keyword evidence="2 6" id="KW-0032">Aminotransferase</keyword>
<comment type="similarity">
    <text evidence="5">Belongs to the class-III pyridoxal-phosphate-dependent aminotransferase family.</text>
</comment>
<comment type="cofactor">
    <cofactor evidence="1">
        <name>pyridoxal 5'-phosphate</name>
        <dbReference type="ChEBI" id="CHEBI:597326"/>
    </cofactor>
</comment>
<evidence type="ECO:0000313" key="7">
    <source>
        <dbReference type="Proteomes" id="UP000182409"/>
    </source>
</evidence>
<dbReference type="InterPro" id="IPR050103">
    <property type="entry name" value="Class-III_PLP-dep_AT"/>
</dbReference>
<dbReference type="Gene3D" id="3.40.640.10">
    <property type="entry name" value="Type I PLP-dependent aspartate aminotransferase-like (Major domain)"/>
    <property type="match status" value="1"/>
</dbReference>
<dbReference type="Proteomes" id="UP000182409">
    <property type="component" value="Unassembled WGS sequence"/>
</dbReference>
<proteinExistence type="inferred from homology"/>
<dbReference type="SUPFAM" id="SSF53383">
    <property type="entry name" value="PLP-dependent transferases"/>
    <property type="match status" value="1"/>
</dbReference>
<dbReference type="InterPro" id="IPR015421">
    <property type="entry name" value="PyrdxlP-dep_Trfase_major"/>
</dbReference>
<dbReference type="AlphaFoldDB" id="A0A1H4IVP9"/>
<organism evidence="6 7">
    <name type="scientific">Terriglobus roseus</name>
    <dbReference type="NCBI Taxonomy" id="392734"/>
    <lineage>
        <taxon>Bacteria</taxon>
        <taxon>Pseudomonadati</taxon>
        <taxon>Acidobacteriota</taxon>
        <taxon>Terriglobia</taxon>
        <taxon>Terriglobales</taxon>
        <taxon>Acidobacteriaceae</taxon>
        <taxon>Terriglobus</taxon>
    </lineage>
</organism>
<dbReference type="PANTHER" id="PTHR11986">
    <property type="entry name" value="AMINOTRANSFERASE CLASS III"/>
    <property type="match status" value="1"/>
</dbReference>
<evidence type="ECO:0000256" key="2">
    <source>
        <dbReference type="ARBA" id="ARBA00022576"/>
    </source>
</evidence>
<dbReference type="RefSeq" id="WP_074651874.1">
    <property type="nucleotide sequence ID" value="NZ_FNSD01000001.1"/>
</dbReference>
<protein>
    <submittedName>
        <fullName evidence="6">Acetylornithine aminotransferase apoenzyme</fullName>
    </submittedName>
</protein>
<dbReference type="PANTHER" id="PTHR11986:SF79">
    <property type="entry name" value="ACETYLORNITHINE AMINOTRANSFERASE, MITOCHONDRIAL"/>
    <property type="match status" value="1"/>
</dbReference>
<dbReference type="Pfam" id="PF00202">
    <property type="entry name" value="Aminotran_3"/>
    <property type="match status" value="1"/>
</dbReference>